<comment type="caution">
    <text evidence="1">The sequence shown here is derived from an EMBL/GenBank/DDBJ whole genome shotgun (WGS) entry which is preliminary data.</text>
</comment>
<sequence>MSELFASLTDGTGHPNRWPCAMLVCSQTEARRTGLEWAPSHIISIYGPESRYLGLPDFDQTKQLHARFEDVADPAATGAPTRAHIDEIMTFVDGLPKDARLMIHCLQGSTRGAATALGILSRYLPADKAGQAIFKTFPNVAPSPLVIALWDKALGLDGKLIKAGRKFPTSGLRRAVA</sequence>
<reference evidence="1 2" key="1">
    <citation type="submission" date="2014-08" db="EMBL/GenBank/DDBJ databases">
        <authorList>
            <person name="Hassan Y.I."/>
            <person name="Lepp D."/>
            <person name="Zhou T."/>
        </authorList>
    </citation>
    <scope>NUCLEOTIDE SEQUENCE [LARGE SCALE GENOMIC DNA]</scope>
    <source>
        <strain evidence="1 2">IFO13584</strain>
    </source>
</reference>
<dbReference type="OrthoDB" id="7915903at2"/>
<dbReference type="STRING" id="46914.JP75_22740"/>
<evidence type="ECO:0000313" key="2">
    <source>
        <dbReference type="Proteomes" id="UP000028981"/>
    </source>
</evidence>
<protein>
    <recommendedName>
        <fullName evidence="3">Phosphatase</fullName>
    </recommendedName>
</protein>
<gene>
    <name evidence="1" type="ORF">JP75_22740</name>
</gene>
<evidence type="ECO:0000313" key="1">
    <source>
        <dbReference type="EMBL" id="KFL29197.1"/>
    </source>
</evidence>
<dbReference type="RefSeq" id="WP_035086972.1">
    <property type="nucleotide sequence ID" value="NZ_JQGC01000030.1"/>
</dbReference>
<proteinExistence type="predicted"/>
<accession>A0A087LX44</accession>
<evidence type="ECO:0008006" key="3">
    <source>
        <dbReference type="Google" id="ProtNLM"/>
    </source>
</evidence>
<keyword evidence="2" id="KW-1185">Reference proteome</keyword>
<dbReference type="Gene3D" id="3.90.190.10">
    <property type="entry name" value="Protein tyrosine phosphatase superfamily"/>
    <property type="match status" value="1"/>
</dbReference>
<name>A0A087LX44_9HYPH</name>
<dbReference type="Proteomes" id="UP000028981">
    <property type="component" value="Unassembled WGS sequence"/>
</dbReference>
<organism evidence="1 2">
    <name type="scientific">Devosia riboflavina</name>
    <dbReference type="NCBI Taxonomy" id="46914"/>
    <lineage>
        <taxon>Bacteria</taxon>
        <taxon>Pseudomonadati</taxon>
        <taxon>Pseudomonadota</taxon>
        <taxon>Alphaproteobacteria</taxon>
        <taxon>Hyphomicrobiales</taxon>
        <taxon>Devosiaceae</taxon>
        <taxon>Devosia</taxon>
    </lineage>
</organism>
<dbReference type="SUPFAM" id="SSF52799">
    <property type="entry name" value="(Phosphotyrosine protein) phosphatases II"/>
    <property type="match status" value="1"/>
</dbReference>
<dbReference type="AlphaFoldDB" id="A0A087LX44"/>
<dbReference type="InterPro" id="IPR029021">
    <property type="entry name" value="Prot-tyrosine_phosphatase-like"/>
</dbReference>
<dbReference type="EMBL" id="JQGC01000030">
    <property type="protein sequence ID" value="KFL29197.1"/>
    <property type="molecule type" value="Genomic_DNA"/>
</dbReference>